<keyword evidence="2" id="KW-0442">Lipid degradation</keyword>
<dbReference type="InterPro" id="IPR029058">
    <property type="entry name" value="AB_hydrolase_fold"/>
</dbReference>
<keyword evidence="3" id="KW-0443">Lipid metabolism</keyword>
<keyword evidence="1 5" id="KW-0378">Hydrolase</keyword>
<dbReference type="PANTHER" id="PTHR10272">
    <property type="entry name" value="PLATELET-ACTIVATING FACTOR ACETYLHYDROLASE"/>
    <property type="match status" value="1"/>
</dbReference>
<organism evidence="5 6">
    <name type="scientific">Pararhodobacter zhoushanensis</name>
    <dbReference type="NCBI Taxonomy" id="2479545"/>
    <lineage>
        <taxon>Bacteria</taxon>
        <taxon>Pseudomonadati</taxon>
        <taxon>Pseudomonadota</taxon>
        <taxon>Alphaproteobacteria</taxon>
        <taxon>Rhodobacterales</taxon>
        <taxon>Paracoccaceae</taxon>
        <taxon>Pararhodobacter</taxon>
    </lineage>
</organism>
<gene>
    <name evidence="5" type="ORF">OKW52_19780</name>
</gene>
<evidence type="ECO:0000256" key="2">
    <source>
        <dbReference type="ARBA" id="ARBA00022963"/>
    </source>
</evidence>
<feature type="region of interest" description="Disordered" evidence="4">
    <location>
        <begin position="1"/>
        <end position="31"/>
    </location>
</feature>
<evidence type="ECO:0000256" key="3">
    <source>
        <dbReference type="ARBA" id="ARBA00023098"/>
    </source>
</evidence>
<keyword evidence="6" id="KW-1185">Reference proteome</keyword>
<name>A0ABT3H3P5_9RHOB</name>
<dbReference type="RefSeq" id="WP_264507227.1">
    <property type="nucleotide sequence ID" value="NZ_JAPDFL010000001.1"/>
</dbReference>
<dbReference type="Proteomes" id="UP001208938">
    <property type="component" value="Unassembled WGS sequence"/>
</dbReference>
<evidence type="ECO:0000313" key="6">
    <source>
        <dbReference type="Proteomes" id="UP001208938"/>
    </source>
</evidence>
<evidence type="ECO:0000256" key="1">
    <source>
        <dbReference type="ARBA" id="ARBA00022801"/>
    </source>
</evidence>
<dbReference type="EMBL" id="JAPDFL010000001">
    <property type="protein sequence ID" value="MCW1934431.1"/>
    <property type="molecule type" value="Genomic_DNA"/>
</dbReference>
<protein>
    <submittedName>
        <fullName evidence="5">Dienelactone hydrolase</fullName>
    </submittedName>
</protein>
<accession>A0ABT3H3P5</accession>
<dbReference type="SUPFAM" id="SSF53474">
    <property type="entry name" value="alpha/beta-Hydrolases"/>
    <property type="match status" value="1"/>
</dbReference>
<sequence length="375" mass="39081">MTQTAPNRIDGTRPDSPRLAGPGPLPVGVQSLTLTDPARLDLDGKTRPRPLTVALWYPAAHRTRSGGSYDTLLRDGETPVTLHGSAARDADPAQGRWPLVLISHGYPGNRFLMSHLAEALASRGYLVAAADHPQSLYQDQGPFGATLYHRPLDQRFLLGALAGHPLALPDTAAVIGYSMGGYGALVTAGAGLIDGMEAHEQAPAGGLLAVHLARTLPLPPANLRAVIAFGPWGNGHGVWSPEGLSGIALPLLVIAGSVDTVSVYEGMRGIARDAGGTLLTFVNAGHNAGAPIPAPAESHAHSEKLGWAPFLHYADPVWDTVRMNAVAQHFAAAFLDRHLKGETARDTLLAPATALGAEAGFGDGMATGLTVESWA</sequence>
<dbReference type="GO" id="GO:0016787">
    <property type="term" value="F:hydrolase activity"/>
    <property type="evidence" value="ECO:0007669"/>
    <property type="project" value="UniProtKB-KW"/>
</dbReference>
<dbReference type="PANTHER" id="PTHR10272:SF0">
    <property type="entry name" value="PLATELET-ACTIVATING FACTOR ACETYLHYDROLASE"/>
    <property type="match status" value="1"/>
</dbReference>
<proteinExistence type="predicted"/>
<reference evidence="5 6" key="1">
    <citation type="submission" date="2022-10" db="EMBL/GenBank/DDBJ databases">
        <title>Pararhodobacter sp. nov., isolated from marine algae.</title>
        <authorList>
            <person name="Choi B.J."/>
            <person name="Kim J.M."/>
            <person name="Lee J.K."/>
            <person name="Choi D.G."/>
            <person name="Jeon C.O."/>
        </authorList>
    </citation>
    <scope>NUCLEOTIDE SEQUENCE [LARGE SCALE GENOMIC DNA]</scope>
    <source>
        <strain evidence="5 6">ZQ420</strain>
    </source>
</reference>
<dbReference type="Pfam" id="PF03403">
    <property type="entry name" value="PAF-AH_p_II"/>
    <property type="match status" value="1"/>
</dbReference>
<evidence type="ECO:0000256" key="4">
    <source>
        <dbReference type="SAM" id="MobiDB-lite"/>
    </source>
</evidence>
<evidence type="ECO:0000313" key="5">
    <source>
        <dbReference type="EMBL" id="MCW1934431.1"/>
    </source>
</evidence>
<comment type="caution">
    <text evidence="5">The sequence shown here is derived from an EMBL/GenBank/DDBJ whole genome shotgun (WGS) entry which is preliminary data.</text>
</comment>
<dbReference type="Gene3D" id="3.40.50.1820">
    <property type="entry name" value="alpha/beta hydrolase"/>
    <property type="match status" value="2"/>
</dbReference>